<dbReference type="NCBIfam" id="TIGR01071">
    <property type="entry name" value="rplO_bact"/>
    <property type="match status" value="1"/>
</dbReference>
<dbReference type="GO" id="GO:0003735">
    <property type="term" value="F:structural constituent of ribosome"/>
    <property type="evidence" value="ECO:0007669"/>
    <property type="project" value="InterPro"/>
</dbReference>
<accession>A0A3D8INC2</accession>
<dbReference type="GO" id="GO:0006412">
    <property type="term" value="P:translation"/>
    <property type="evidence" value="ECO:0007669"/>
    <property type="project" value="UniProtKB-UniRule"/>
</dbReference>
<evidence type="ECO:0000313" key="7">
    <source>
        <dbReference type="Proteomes" id="UP000256379"/>
    </source>
</evidence>
<evidence type="ECO:0000256" key="3">
    <source>
        <dbReference type="ARBA" id="ARBA00023274"/>
    </source>
</evidence>
<keyword evidence="3 4" id="KW-0687">Ribonucleoprotein</keyword>
<proteinExistence type="inferred from homology"/>
<dbReference type="InterPro" id="IPR005749">
    <property type="entry name" value="Ribosomal_uL15_bac-type"/>
</dbReference>
<dbReference type="SUPFAM" id="SSF52080">
    <property type="entry name" value="Ribosomal proteins L15p and L18e"/>
    <property type="match status" value="1"/>
</dbReference>
<dbReference type="Proteomes" id="UP000256379">
    <property type="component" value="Unassembled WGS sequence"/>
</dbReference>
<keyword evidence="4" id="KW-0699">rRNA-binding</keyword>
<feature type="compositionally biased region" description="Basic and acidic residues" evidence="5">
    <location>
        <begin position="1"/>
        <end position="17"/>
    </location>
</feature>
<dbReference type="InterPro" id="IPR030878">
    <property type="entry name" value="Ribosomal_uL15"/>
</dbReference>
<dbReference type="RefSeq" id="WP_115542563.1">
    <property type="nucleotide sequence ID" value="NZ_NXLQ01000003.1"/>
</dbReference>
<organism evidence="6 7">
    <name type="scientific">Helicobacter didelphidarum</name>
    <dbReference type="NCBI Taxonomy" id="2040648"/>
    <lineage>
        <taxon>Bacteria</taxon>
        <taxon>Pseudomonadati</taxon>
        <taxon>Campylobacterota</taxon>
        <taxon>Epsilonproteobacteria</taxon>
        <taxon>Campylobacterales</taxon>
        <taxon>Helicobacteraceae</taxon>
        <taxon>Helicobacter</taxon>
    </lineage>
</organism>
<keyword evidence="4" id="KW-0694">RNA-binding</keyword>
<evidence type="ECO:0000313" key="6">
    <source>
        <dbReference type="EMBL" id="RDU66777.1"/>
    </source>
</evidence>
<dbReference type="AlphaFoldDB" id="A0A3D8INC2"/>
<keyword evidence="2 4" id="KW-0689">Ribosomal protein</keyword>
<dbReference type="PANTHER" id="PTHR12934:SF11">
    <property type="entry name" value="LARGE RIBOSOMAL SUBUNIT PROTEIN UL15M"/>
    <property type="match status" value="1"/>
</dbReference>
<dbReference type="GO" id="GO:0019843">
    <property type="term" value="F:rRNA binding"/>
    <property type="evidence" value="ECO:0007669"/>
    <property type="project" value="UniProtKB-UniRule"/>
</dbReference>
<keyword evidence="7" id="KW-1185">Reference proteome</keyword>
<evidence type="ECO:0000256" key="5">
    <source>
        <dbReference type="SAM" id="MobiDB-lite"/>
    </source>
</evidence>
<dbReference type="InterPro" id="IPR036227">
    <property type="entry name" value="Ribosomal_uL15/eL18_sf"/>
</dbReference>
<comment type="caution">
    <text evidence="6">The sequence shown here is derived from an EMBL/GenBank/DDBJ whole genome shotgun (WGS) entry which is preliminary data.</text>
</comment>
<dbReference type="HAMAP" id="MF_01341">
    <property type="entry name" value="Ribosomal_uL15"/>
    <property type="match status" value="1"/>
</dbReference>
<sequence length="132" mass="14527">MLEKIKPAENSTRDIKRVGRGQGSGMGKTSTRGGKGQTARTGYKAKRGFEGGQQPLQRRLPKVGFTSRVIKPFVINVEKQNKVKEIHSITLQAIKEIYSIPKYVTKIKLIGKSAKDLQSKIADESVMVTGKA</sequence>
<dbReference type="GO" id="GO:0022625">
    <property type="term" value="C:cytosolic large ribosomal subunit"/>
    <property type="evidence" value="ECO:0007669"/>
    <property type="project" value="TreeGrafter"/>
</dbReference>
<protein>
    <recommendedName>
        <fullName evidence="4">Large ribosomal subunit protein uL15</fullName>
    </recommendedName>
</protein>
<evidence type="ECO:0000256" key="2">
    <source>
        <dbReference type="ARBA" id="ARBA00022980"/>
    </source>
</evidence>
<evidence type="ECO:0000256" key="4">
    <source>
        <dbReference type="HAMAP-Rule" id="MF_01341"/>
    </source>
</evidence>
<comment type="similarity">
    <text evidence="1 4">Belongs to the universal ribosomal protein uL15 family.</text>
</comment>
<dbReference type="PANTHER" id="PTHR12934">
    <property type="entry name" value="50S RIBOSOMAL PROTEIN L15"/>
    <property type="match status" value="1"/>
</dbReference>
<evidence type="ECO:0000256" key="1">
    <source>
        <dbReference type="ARBA" id="ARBA00007320"/>
    </source>
</evidence>
<dbReference type="EMBL" id="NXLQ01000003">
    <property type="protein sequence ID" value="RDU66777.1"/>
    <property type="molecule type" value="Genomic_DNA"/>
</dbReference>
<gene>
    <name evidence="4" type="primary">rplO</name>
    <name evidence="6" type="ORF">CQA53_03130</name>
</gene>
<name>A0A3D8INC2_9HELI</name>
<dbReference type="OrthoDB" id="9810293at2"/>
<feature type="region of interest" description="Disordered" evidence="5">
    <location>
        <begin position="1"/>
        <end position="55"/>
    </location>
</feature>
<reference evidence="6 7" key="1">
    <citation type="submission" date="2018-04" db="EMBL/GenBank/DDBJ databases">
        <title>Novel Campyloabacter and Helicobacter Species and Strains.</title>
        <authorList>
            <person name="Mannion A.J."/>
            <person name="Shen Z."/>
            <person name="Fox J.G."/>
        </authorList>
    </citation>
    <scope>NUCLEOTIDE SEQUENCE [LARGE SCALE GENOMIC DNA]</scope>
    <source>
        <strain evidence="6 7">MIT 17-337</strain>
    </source>
</reference>
<comment type="function">
    <text evidence="4">Binds to the 23S rRNA.</text>
</comment>
<comment type="subunit">
    <text evidence="4">Part of the 50S ribosomal subunit.</text>
</comment>